<dbReference type="OrthoDB" id="103349at2759"/>
<evidence type="ECO:0000256" key="5">
    <source>
        <dbReference type="ARBA" id="ARBA00022837"/>
    </source>
</evidence>
<dbReference type="EMBL" id="OU900094">
    <property type="protein sequence ID" value="CAG9854554.1"/>
    <property type="molecule type" value="Genomic_DNA"/>
</dbReference>
<keyword evidence="5" id="KW-0106">Calcium</keyword>
<proteinExistence type="inferred from homology"/>
<evidence type="ECO:0000313" key="11">
    <source>
        <dbReference type="Proteomes" id="UP001153712"/>
    </source>
</evidence>
<feature type="signal peptide" evidence="8">
    <location>
        <begin position="1"/>
        <end position="20"/>
    </location>
</feature>
<comment type="similarity">
    <text evidence="2">Belongs to the sulfatase family.</text>
</comment>
<dbReference type="PANTHER" id="PTHR10342:SF264">
    <property type="entry name" value="MIP05773P-RELATED"/>
    <property type="match status" value="1"/>
</dbReference>
<dbReference type="GO" id="GO:0046872">
    <property type="term" value="F:metal ion binding"/>
    <property type="evidence" value="ECO:0007669"/>
    <property type="project" value="UniProtKB-KW"/>
</dbReference>
<dbReference type="InterPro" id="IPR024607">
    <property type="entry name" value="Sulfatase_CS"/>
</dbReference>
<dbReference type="Gene3D" id="3.30.1120.10">
    <property type="match status" value="1"/>
</dbReference>
<evidence type="ECO:0000256" key="4">
    <source>
        <dbReference type="ARBA" id="ARBA00022801"/>
    </source>
</evidence>
<dbReference type="GO" id="GO:0008484">
    <property type="term" value="F:sulfuric ester hydrolase activity"/>
    <property type="evidence" value="ECO:0007669"/>
    <property type="project" value="InterPro"/>
</dbReference>
<evidence type="ECO:0000256" key="2">
    <source>
        <dbReference type="ARBA" id="ARBA00008779"/>
    </source>
</evidence>
<dbReference type="Pfam" id="PF00884">
    <property type="entry name" value="Sulfatase"/>
    <property type="match status" value="1"/>
</dbReference>
<accession>A0A9N9XJS5</accession>
<evidence type="ECO:0000256" key="3">
    <source>
        <dbReference type="ARBA" id="ARBA00022723"/>
    </source>
</evidence>
<evidence type="ECO:0000256" key="7">
    <source>
        <dbReference type="PIRSR" id="PIRSR600917-52"/>
    </source>
</evidence>
<keyword evidence="4" id="KW-0378">Hydrolase</keyword>
<evidence type="ECO:0000259" key="9">
    <source>
        <dbReference type="Pfam" id="PF00884"/>
    </source>
</evidence>
<dbReference type="PROSITE" id="PS00523">
    <property type="entry name" value="SULFATASE_1"/>
    <property type="match status" value="1"/>
</dbReference>
<dbReference type="CDD" id="cd16029">
    <property type="entry name" value="4-S"/>
    <property type="match status" value="1"/>
</dbReference>
<dbReference type="Gene3D" id="3.40.720.10">
    <property type="entry name" value="Alkaline Phosphatase, subunit A"/>
    <property type="match status" value="1"/>
</dbReference>
<feature type="chain" id="PRO_5040394547" description="Sulfatase N-terminal domain-containing protein" evidence="8">
    <location>
        <begin position="21"/>
        <end position="564"/>
    </location>
</feature>
<feature type="modified residue" description="3-oxoalanine (Ser)" evidence="7">
    <location>
        <position position="70"/>
    </location>
</feature>
<evidence type="ECO:0000313" key="10">
    <source>
        <dbReference type="EMBL" id="CAG9854554.1"/>
    </source>
</evidence>
<sequence>MVPASLSLVVGALWFSVSSAEQPNIIFIVADDLGWNDVGFHGSNQIPTPNIDALAYNGIILNSHYVHSSSTPTRTALLTGKYPMRLGLQGSSFLPADKRSLPDGKLLPDYFKELGYDTYLVGKWHLGYSKWNDTPQFKGFDHHFGFYNSFTSYYDYLTTWKFNGKDYTGFDLRKDGKSALEESGKYATDLFTDYTVKTIMDQDPSKPLFIMLAHLAVHAGNNGKLLEAPQETINKFSHIVDSNRRTYAAMVSKLDDSVGAIVEALDSRNILQNTVIAFISDNGAPTVAPTFRNWGSNAPLRGVKNTLFEGGIRSIGFVYSPLLVQSASPLLVQSARVSTDLIHVTDWLPTLFSAAGGDIGILDQDLDGIDQWSSLVYDLPSPRNDILLNIDEKTRNAALRFYNWKLIIGGSQNETLSDYYGDIVAENIEEQTYNLNGVLESPAGRVANKINYSPLSPDEYELIRSKATINCLDGKAKKNPCDPVGGSYCLYDIPSDPCEENDLAKFFPSVVRQMKRALVNYRSSLISQLDEDVDIDKADPKNFRYVWGPWVDCIKPDCSSPLEK</sequence>
<feature type="domain" description="Sulfatase N-terminal" evidence="9">
    <location>
        <begin position="23"/>
        <end position="356"/>
    </location>
</feature>
<comment type="PTM">
    <text evidence="7">The conversion to 3-oxoalanine (also known as C-formylglycine, FGly), of a serine or cysteine residue in prokaryotes and of a cysteine residue in eukaryotes, is critical for catalytic activity.</text>
</comment>
<name>A0A9N9XJS5_PHYSR</name>
<keyword evidence="11" id="KW-1185">Reference proteome</keyword>
<gene>
    <name evidence="10" type="ORF">PHYEVI_LOCUS1016</name>
</gene>
<keyword evidence="8" id="KW-0732">Signal</keyword>
<reference evidence="10" key="1">
    <citation type="submission" date="2022-01" db="EMBL/GenBank/DDBJ databases">
        <authorList>
            <person name="King R."/>
        </authorList>
    </citation>
    <scope>NUCLEOTIDE SEQUENCE</scope>
</reference>
<comment type="cofactor">
    <cofactor evidence="1">
        <name>Ca(2+)</name>
        <dbReference type="ChEBI" id="CHEBI:29108"/>
    </cofactor>
</comment>
<evidence type="ECO:0000256" key="8">
    <source>
        <dbReference type="SAM" id="SignalP"/>
    </source>
</evidence>
<dbReference type="PANTHER" id="PTHR10342">
    <property type="entry name" value="ARYLSULFATASE"/>
    <property type="match status" value="1"/>
</dbReference>
<dbReference type="InterPro" id="IPR000917">
    <property type="entry name" value="Sulfatase_N"/>
</dbReference>
<evidence type="ECO:0000256" key="6">
    <source>
        <dbReference type="ARBA" id="ARBA00023180"/>
    </source>
</evidence>
<protein>
    <recommendedName>
        <fullName evidence="9">Sulfatase N-terminal domain-containing protein</fullName>
    </recommendedName>
</protein>
<dbReference type="PROSITE" id="PS00149">
    <property type="entry name" value="SULFATASE_2"/>
    <property type="match status" value="1"/>
</dbReference>
<dbReference type="AlphaFoldDB" id="A0A9N9XJS5"/>
<dbReference type="InterPro" id="IPR017850">
    <property type="entry name" value="Alkaline_phosphatase_core_sf"/>
</dbReference>
<dbReference type="SUPFAM" id="SSF53649">
    <property type="entry name" value="Alkaline phosphatase-like"/>
    <property type="match status" value="1"/>
</dbReference>
<keyword evidence="3" id="KW-0479">Metal-binding</keyword>
<dbReference type="Proteomes" id="UP001153712">
    <property type="component" value="Chromosome 1"/>
</dbReference>
<organism evidence="10 11">
    <name type="scientific">Phyllotreta striolata</name>
    <name type="common">Striped flea beetle</name>
    <name type="synonym">Crioceris striolata</name>
    <dbReference type="NCBI Taxonomy" id="444603"/>
    <lineage>
        <taxon>Eukaryota</taxon>
        <taxon>Metazoa</taxon>
        <taxon>Ecdysozoa</taxon>
        <taxon>Arthropoda</taxon>
        <taxon>Hexapoda</taxon>
        <taxon>Insecta</taxon>
        <taxon>Pterygota</taxon>
        <taxon>Neoptera</taxon>
        <taxon>Endopterygota</taxon>
        <taxon>Coleoptera</taxon>
        <taxon>Polyphaga</taxon>
        <taxon>Cucujiformia</taxon>
        <taxon>Chrysomeloidea</taxon>
        <taxon>Chrysomelidae</taxon>
        <taxon>Galerucinae</taxon>
        <taxon>Alticini</taxon>
        <taxon>Phyllotreta</taxon>
    </lineage>
</organism>
<dbReference type="InterPro" id="IPR047115">
    <property type="entry name" value="ARSB"/>
</dbReference>
<evidence type="ECO:0000256" key="1">
    <source>
        <dbReference type="ARBA" id="ARBA00001913"/>
    </source>
</evidence>
<keyword evidence="6" id="KW-0325">Glycoprotein</keyword>